<dbReference type="PANTHER" id="PTHR33184">
    <property type="entry name" value="PROTEIN TAPETUM DETERMINANT 1-LIKE-RELATED"/>
    <property type="match status" value="1"/>
</dbReference>
<dbReference type="AlphaFoldDB" id="A0AAD9XIN8"/>
<evidence type="ECO:0000256" key="1">
    <source>
        <dbReference type="ARBA" id="ARBA00022729"/>
    </source>
</evidence>
<keyword evidence="1 2" id="KW-0732">Signal</keyword>
<sequence>MAHAHLRIQLITLLGIKYFEGYCANNCTLNNIHVCGTMNGRVVGGKQEWKLEVSNHCKCKQSNIRLECKGFQTTEPVSINILNHQGDTCLFLNGNPLERTIPITLYNAWDTPFLLKPVSSKIDPC</sequence>
<feature type="chain" id="PRO_5042023801" description="Galectin" evidence="2">
    <location>
        <begin position="22"/>
        <end position="125"/>
    </location>
</feature>
<protein>
    <recommendedName>
        <fullName evidence="5">Galectin</fullName>
    </recommendedName>
</protein>
<name>A0AAD9XIN8_9ROSI</name>
<gene>
    <name evidence="3" type="ORF">Ddye_006445</name>
</gene>
<reference evidence="3" key="1">
    <citation type="journal article" date="2023" name="Plant J.">
        <title>Genome sequences and population genomics provide insights into the demographic history, inbreeding, and mutation load of two 'living fossil' tree species of Dipteronia.</title>
        <authorList>
            <person name="Feng Y."/>
            <person name="Comes H.P."/>
            <person name="Chen J."/>
            <person name="Zhu S."/>
            <person name="Lu R."/>
            <person name="Zhang X."/>
            <person name="Li P."/>
            <person name="Qiu J."/>
            <person name="Olsen K.M."/>
            <person name="Qiu Y."/>
        </authorList>
    </citation>
    <scope>NUCLEOTIDE SEQUENCE</scope>
    <source>
        <strain evidence="3">KIB01</strain>
    </source>
</reference>
<evidence type="ECO:0000313" key="4">
    <source>
        <dbReference type="Proteomes" id="UP001280121"/>
    </source>
</evidence>
<proteinExistence type="predicted"/>
<organism evidence="3 4">
    <name type="scientific">Dipteronia dyeriana</name>
    <dbReference type="NCBI Taxonomy" id="168575"/>
    <lineage>
        <taxon>Eukaryota</taxon>
        <taxon>Viridiplantae</taxon>
        <taxon>Streptophyta</taxon>
        <taxon>Embryophyta</taxon>
        <taxon>Tracheophyta</taxon>
        <taxon>Spermatophyta</taxon>
        <taxon>Magnoliopsida</taxon>
        <taxon>eudicotyledons</taxon>
        <taxon>Gunneridae</taxon>
        <taxon>Pentapetalae</taxon>
        <taxon>rosids</taxon>
        <taxon>malvids</taxon>
        <taxon>Sapindales</taxon>
        <taxon>Sapindaceae</taxon>
        <taxon>Hippocastanoideae</taxon>
        <taxon>Acereae</taxon>
        <taxon>Dipteronia</taxon>
    </lineage>
</organism>
<dbReference type="EMBL" id="JANJYI010000002">
    <property type="protein sequence ID" value="KAK2659912.1"/>
    <property type="molecule type" value="Genomic_DNA"/>
</dbReference>
<keyword evidence="4" id="KW-1185">Reference proteome</keyword>
<dbReference type="Pfam" id="PF24068">
    <property type="entry name" value="TPD1_C"/>
    <property type="match status" value="1"/>
</dbReference>
<comment type="caution">
    <text evidence="3">The sequence shown here is derived from an EMBL/GenBank/DDBJ whole genome shotgun (WGS) entry which is preliminary data.</text>
</comment>
<dbReference type="GO" id="GO:0001709">
    <property type="term" value="P:cell fate determination"/>
    <property type="evidence" value="ECO:0007669"/>
    <property type="project" value="TreeGrafter"/>
</dbReference>
<dbReference type="InterPro" id="IPR040361">
    <property type="entry name" value="TPD1"/>
</dbReference>
<evidence type="ECO:0008006" key="5">
    <source>
        <dbReference type="Google" id="ProtNLM"/>
    </source>
</evidence>
<feature type="signal peptide" evidence="2">
    <location>
        <begin position="1"/>
        <end position="21"/>
    </location>
</feature>
<evidence type="ECO:0000256" key="2">
    <source>
        <dbReference type="SAM" id="SignalP"/>
    </source>
</evidence>
<evidence type="ECO:0000313" key="3">
    <source>
        <dbReference type="EMBL" id="KAK2659912.1"/>
    </source>
</evidence>
<dbReference type="PANTHER" id="PTHR33184:SF11">
    <property type="entry name" value="BETA-1,3-N-ACETYLGLUCOSAMINYLTRANSFERASE FAMILY PROTEIN"/>
    <property type="match status" value="1"/>
</dbReference>
<accession>A0AAD9XIN8</accession>
<dbReference type="Proteomes" id="UP001280121">
    <property type="component" value="Unassembled WGS sequence"/>
</dbReference>